<proteinExistence type="predicted"/>
<sequence length="133" mass="15182">MELESVNIKVPNDLLSFSLLGKLGGDCKLHQFVDSLTLNKELIKGPDLILTRLKDCASMCKDRNIPSVKNSSTLFTKVEDPHKTVYFCRNRKQENKTIVKNNVGLKPHISDSIEKTIREYSTIFLLIQQKPKH</sequence>
<dbReference type="OrthoDB" id="8029976at2759"/>
<evidence type="ECO:0000313" key="2">
    <source>
        <dbReference type="Proteomes" id="UP000765509"/>
    </source>
</evidence>
<dbReference type="AlphaFoldDB" id="A0A9Q3E0W1"/>
<gene>
    <name evidence="1" type="ORF">O181_049968</name>
</gene>
<comment type="caution">
    <text evidence="1">The sequence shown here is derived from an EMBL/GenBank/DDBJ whole genome shotgun (WGS) entry which is preliminary data.</text>
</comment>
<keyword evidence="2" id="KW-1185">Reference proteome</keyword>
<reference evidence="1" key="1">
    <citation type="submission" date="2021-03" db="EMBL/GenBank/DDBJ databases">
        <title>Draft genome sequence of rust myrtle Austropuccinia psidii MF-1, a brazilian biotype.</title>
        <authorList>
            <person name="Quecine M.C."/>
            <person name="Pachon D.M.R."/>
            <person name="Bonatelli M.L."/>
            <person name="Correr F.H."/>
            <person name="Franceschini L.M."/>
            <person name="Leite T.F."/>
            <person name="Margarido G.R.A."/>
            <person name="Almeida C.A."/>
            <person name="Ferrarezi J.A."/>
            <person name="Labate C.A."/>
        </authorList>
    </citation>
    <scope>NUCLEOTIDE SEQUENCE</scope>
    <source>
        <strain evidence="1">MF-1</strain>
    </source>
</reference>
<dbReference type="EMBL" id="AVOT02021436">
    <property type="protein sequence ID" value="MBW0510253.1"/>
    <property type="molecule type" value="Genomic_DNA"/>
</dbReference>
<protein>
    <submittedName>
        <fullName evidence="1">Uncharacterized protein</fullName>
    </submittedName>
</protein>
<dbReference type="Proteomes" id="UP000765509">
    <property type="component" value="Unassembled WGS sequence"/>
</dbReference>
<evidence type="ECO:0000313" key="1">
    <source>
        <dbReference type="EMBL" id="MBW0510253.1"/>
    </source>
</evidence>
<name>A0A9Q3E0W1_9BASI</name>
<organism evidence="1 2">
    <name type="scientific">Austropuccinia psidii MF-1</name>
    <dbReference type="NCBI Taxonomy" id="1389203"/>
    <lineage>
        <taxon>Eukaryota</taxon>
        <taxon>Fungi</taxon>
        <taxon>Dikarya</taxon>
        <taxon>Basidiomycota</taxon>
        <taxon>Pucciniomycotina</taxon>
        <taxon>Pucciniomycetes</taxon>
        <taxon>Pucciniales</taxon>
        <taxon>Sphaerophragmiaceae</taxon>
        <taxon>Austropuccinia</taxon>
    </lineage>
</organism>
<accession>A0A9Q3E0W1</accession>